<organism evidence="8 9">
    <name type="scientific">Hypericibacter terrae</name>
    <dbReference type="NCBI Taxonomy" id="2602015"/>
    <lineage>
        <taxon>Bacteria</taxon>
        <taxon>Pseudomonadati</taxon>
        <taxon>Pseudomonadota</taxon>
        <taxon>Alphaproteobacteria</taxon>
        <taxon>Rhodospirillales</taxon>
        <taxon>Dongiaceae</taxon>
        <taxon>Hypericibacter</taxon>
    </lineage>
</organism>
<keyword evidence="5 6" id="KW-0804">Transcription</keyword>
<proteinExistence type="inferred from homology"/>
<keyword evidence="2 6" id="KW-0889">Transcription antitermination</keyword>
<dbReference type="GO" id="GO:0031564">
    <property type="term" value="P:transcription antitermination"/>
    <property type="evidence" value="ECO:0007669"/>
    <property type="project" value="UniProtKB-KW"/>
</dbReference>
<evidence type="ECO:0000313" key="8">
    <source>
        <dbReference type="EMBL" id="QEX16769.1"/>
    </source>
</evidence>
<dbReference type="HAMAP" id="MF_00073">
    <property type="entry name" value="NusB"/>
    <property type="match status" value="1"/>
</dbReference>
<dbReference type="InterPro" id="IPR011605">
    <property type="entry name" value="NusB_fam"/>
</dbReference>
<dbReference type="InterPro" id="IPR035926">
    <property type="entry name" value="NusB-like_sf"/>
</dbReference>
<dbReference type="KEGG" id="htq:FRZ44_20640"/>
<comment type="similarity">
    <text evidence="1 6">Belongs to the NusB family.</text>
</comment>
<keyword evidence="9" id="KW-1185">Reference proteome</keyword>
<evidence type="ECO:0000256" key="1">
    <source>
        <dbReference type="ARBA" id="ARBA00005952"/>
    </source>
</evidence>
<dbReference type="EMBL" id="CP042906">
    <property type="protein sequence ID" value="QEX16769.1"/>
    <property type="molecule type" value="Genomic_DNA"/>
</dbReference>
<dbReference type="Gene3D" id="1.10.940.10">
    <property type="entry name" value="NusB-like"/>
    <property type="match status" value="1"/>
</dbReference>
<dbReference type="SUPFAM" id="SSF48013">
    <property type="entry name" value="NusB-like"/>
    <property type="match status" value="1"/>
</dbReference>
<keyword evidence="4 6" id="KW-0805">Transcription regulation</keyword>
<accession>A0A5J6MH50</accession>
<evidence type="ECO:0000256" key="3">
    <source>
        <dbReference type="ARBA" id="ARBA00022884"/>
    </source>
</evidence>
<reference evidence="8 9" key="1">
    <citation type="submission" date="2019-08" db="EMBL/GenBank/DDBJ databases">
        <title>Hyperibacter terrae gen. nov., sp. nov. and Hyperibacter viscosus sp. nov., two new members in the family Rhodospirillaceae isolated from the rhizosphere of Hypericum perforatum.</title>
        <authorList>
            <person name="Noviana Z."/>
        </authorList>
    </citation>
    <scope>NUCLEOTIDE SEQUENCE [LARGE SCALE GENOMIC DNA]</scope>
    <source>
        <strain evidence="8 9">R5913</strain>
    </source>
</reference>
<dbReference type="GO" id="GO:0006353">
    <property type="term" value="P:DNA-templated transcription termination"/>
    <property type="evidence" value="ECO:0007669"/>
    <property type="project" value="UniProtKB-UniRule"/>
</dbReference>
<dbReference type="NCBIfam" id="TIGR01951">
    <property type="entry name" value="nusB"/>
    <property type="match status" value="1"/>
</dbReference>
<protein>
    <recommendedName>
        <fullName evidence="6">Transcription antitermination protein NusB</fullName>
    </recommendedName>
    <alternativeName>
        <fullName evidence="6">Antitermination factor NusB</fullName>
    </alternativeName>
</protein>
<dbReference type="PANTHER" id="PTHR11078:SF3">
    <property type="entry name" value="ANTITERMINATION NUSB DOMAIN-CONTAINING PROTEIN"/>
    <property type="match status" value="1"/>
</dbReference>
<dbReference type="RefSeq" id="WP_225308638.1">
    <property type="nucleotide sequence ID" value="NZ_CP042906.1"/>
</dbReference>
<sequence length="171" mass="18262">MSGRKSVPDPSALDPRRGARLAAVQALYQIALTSADPAIVITEFMRHRLGKAIEEGGVPDSDPQLFADLVRGAAAMSGELDDMIAAVLDQEWSVERLELLLLAVLRAGAYEISARPDLPVRVAISEYVAISAAFLGDRETGLVNGILDRIARSLRPDELGGDARGQRETAG</sequence>
<dbReference type="Proteomes" id="UP000326202">
    <property type="component" value="Chromosome"/>
</dbReference>
<dbReference type="PANTHER" id="PTHR11078">
    <property type="entry name" value="N UTILIZATION SUBSTANCE PROTEIN B-RELATED"/>
    <property type="match status" value="1"/>
</dbReference>
<name>A0A5J6MH50_9PROT</name>
<comment type="function">
    <text evidence="6">Involved in transcription antitermination. Required for transcription of ribosomal RNA (rRNA) genes. Binds specifically to the boxA antiterminator sequence of the ribosomal RNA (rrn) operons.</text>
</comment>
<evidence type="ECO:0000259" key="7">
    <source>
        <dbReference type="Pfam" id="PF01029"/>
    </source>
</evidence>
<feature type="domain" description="NusB/RsmB/TIM44" evidence="7">
    <location>
        <begin position="19"/>
        <end position="152"/>
    </location>
</feature>
<evidence type="ECO:0000256" key="2">
    <source>
        <dbReference type="ARBA" id="ARBA00022814"/>
    </source>
</evidence>
<dbReference type="AlphaFoldDB" id="A0A5J6MH50"/>
<gene>
    <name evidence="6 8" type="primary">nusB</name>
    <name evidence="8" type="ORF">FRZ44_20640</name>
</gene>
<evidence type="ECO:0000256" key="5">
    <source>
        <dbReference type="ARBA" id="ARBA00023163"/>
    </source>
</evidence>
<keyword evidence="3 6" id="KW-0694">RNA-binding</keyword>
<evidence type="ECO:0000313" key="9">
    <source>
        <dbReference type="Proteomes" id="UP000326202"/>
    </source>
</evidence>
<dbReference type="GO" id="GO:0005829">
    <property type="term" value="C:cytosol"/>
    <property type="evidence" value="ECO:0007669"/>
    <property type="project" value="TreeGrafter"/>
</dbReference>
<dbReference type="Pfam" id="PF01029">
    <property type="entry name" value="NusB"/>
    <property type="match status" value="1"/>
</dbReference>
<dbReference type="GO" id="GO:0003723">
    <property type="term" value="F:RNA binding"/>
    <property type="evidence" value="ECO:0007669"/>
    <property type="project" value="UniProtKB-UniRule"/>
</dbReference>
<dbReference type="InterPro" id="IPR006027">
    <property type="entry name" value="NusB_RsmB_TIM44"/>
</dbReference>
<evidence type="ECO:0000256" key="4">
    <source>
        <dbReference type="ARBA" id="ARBA00023015"/>
    </source>
</evidence>
<evidence type="ECO:0000256" key="6">
    <source>
        <dbReference type="HAMAP-Rule" id="MF_00073"/>
    </source>
</evidence>